<evidence type="ECO:0000256" key="6">
    <source>
        <dbReference type="ARBA" id="ARBA00022679"/>
    </source>
</evidence>
<dbReference type="EC" id="2.7.7.87" evidence="3"/>
<dbReference type="GO" id="GO:0005524">
    <property type="term" value="F:ATP binding"/>
    <property type="evidence" value="ECO:0007669"/>
    <property type="project" value="UniProtKB-KW"/>
</dbReference>
<comment type="similarity">
    <text evidence="2">Belongs to the SUA5 family.</text>
</comment>
<dbReference type="GO" id="GO:0002949">
    <property type="term" value="P:tRNA threonylcarbamoyladenosine modification"/>
    <property type="evidence" value="ECO:0007669"/>
    <property type="project" value="UniProtKB-ARBA"/>
</dbReference>
<dbReference type="Gene3D" id="3.40.50.11030">
    <property type="entry name" value="Threonylcarbamoyl-AMP synthase, C-terminal domain"/>
    <property type="match status" value="1"/>
</dbReference>
<dbReference type="Gene3D" id="3.90.870.10">
    <property type="entry name" value="DHBP synthase"/>
    <property type="match status" value="1"/>
</dbReference>
<evidence type="ECO:0000256" key="4">
    <source>
        <dbReference type="ARBA" id="ARBA00015492"/>
    </source>
</evidence>
<keyword evidence="16" id="KW-1185">Reference proteome</keyword>
<evidence type="ECO:0000256" key="7">
    <source>
        <dbReference type="ARBA" id="ARBA00022694"/>
    </source>
</evidence>
<evidence type="ECO:0000313" key="16">
    <source>
        <dbReference type="Proteomes" id="UP000660729"/>
    </source>
</evidence>
<evidence type="ECO:0000256" key="12">
    <source>
        <dbReference type="ARBA" id="ARBA00048366"/>
    </source>
</evidence>
<dbReference type="InterPro" id="IPR017945">
    <property type="entry name" value="DHBP_synth_RibB-like_a/b_dom"/>
</dbReference>
<dbReference type="GO" id="GO:0006450">
    <property type="term" value="P:regulation of translational fidelity"/>
    <property type="evidence" value="ECO:0007669"/>
    <property type="project" value="TreeGrafter"/>
</dbReference>
<dbReference type="InterPro" id="IPR005145">
    <property type="entry name" value="Sua5_C"/>
</dbReference>
<evidence type="ECO:0000256" key="13">
    <source>
        <dbReference type="ARBA" id="ARBA00056339"/>
    </source>
</evidence>
<dbReference type="InterPro" id="IPR006070">
    <property type="entry name" value="Sua5-like_dom"/>
</dbReference>
<comment type="caution">
    <text evidence="15">The sequence shown here is derived from an EMBL/GenBank/DDBJ whole genome shotgun (WGS) entry which is preliminary data.</text>
</comment>
<protein>
    <recommendedName>
        <fullName evidence="4">Threonylcarbamoyl-AMP synthase</fullName>
        <ecNumber evidence="3">2.7.7.87</ecNumber>
    </recommendedName>
    <alternativeName>
        <fullName evidence="11">L-threonylcarbamoyladenylate synthase</fullName>
    </alternativeName>
</protein>
<keyword evidence="9" id="KW-0547">Nucleotide-binding</keyword>
<dbReference type="InterPro" id="IPR050156">
    <property type="entry name" value="TC-AMP_synthase_SUA5"/>
</dbReference>
<evidence type="ECO:0000256" key="8">
    <source>
        <dbReference type="ARBA" id="ARBA00022695"/>
    </source>
</evidence>
<accession>A0A8H6R754</accession>
<gene>
    <name evidence="15" type="ORF">HII31_12880</name>
</gene>
<dbReference type="PANTHER" id="PTHR17490">
    <property type="entry name" value="SUA5"/>
    <property type="match status" value="1"/>
</dbReference>
<evidence type="ECO:0000256" key="10">
    <source>
        <dbReference type="ARBA" id="ARBA00022840"/>
    </source>
</evidence>
<evidence type="ECO:0000256" key="11">
    <source>
        <dbReference type="ARBA" id="ARBA00029774"/>
    </source>
</evidence>
<evidence type="ECO:0000256" key="1">
    <source>
        <dbReference type="ARBA" id="ARBA00004496"/>
    </source>
</evidence>
<dbReference type="PROSITE" id="PS51163">
    <property type="entry name" value="YRDC"/>
    <property type="match status" value="1"/>
</dbReference>
<organism evidence="15 16">
    <name type="scientific">Pseudocercospora fuligena</name>
    <dbReference type="NCBI Taxonomy" id="685502"/>
    <lineage>
        <taxon>Eukaryota</taxon>
        <taxon>Fungi</taxon>
        <taxon>Dikarya</taxon>
        <taxon>Ascomycota</taxon>
        <taxon>Pezizomycotina</taxon>
        <taxon>Dothideomycetes</taxon>
        <taxon>Dothideomycetidae</taxon>
        <taxon>Mycosphaerellales</taxon>
        <taxon>Mycosphaerellaceae</taxon>
        <taxon>Pseudocercospora</taxon>
    </lineage>
</organism>
<dbReference type="FunFam" id="3.90.870.10:FF:000008">
    <property type="entry name" value="Threonylcarbamoyl-AMP synthase"/>
    <property type="match status" value="1"/>
</dbReference>
<comment type="catalytic activity">
    <reaction evidence="12">
        <text>L-threonine + hydrogencarbonate + ATP = L-threonylcarbamoyladenylate + diphosphate + H2O</text>
        <dbReference type="Rhea" id="RHEA:36407"/>
        <dbReference type="ChEBI" id="CHEBI:15377"/>
        <dbReference type="ChEBI" id="CHEBI:17544"/>
        <dbReference type="ChEBI" id="CHEBI:30616"/>
        <dbReference type="ChEBI" id="CHEBI:33019"/>
        <dbReference type="ChEBI" id="CHEBI:57926"/>
        <dbReference type="ChEBI" id="CHEBI:73682"/>
        <dbReference type="EC" id="2.7.7.87"/>
    </reaction>
</comment>
<dbReference type="GO" id="GO:0005737">
    <property type="term" value="C:cytoplasm"/>
    <property type="evidence" value="ECO:0007669"/>
    <property type="project" value="UniProtKB-SubCell"/>
</dbReference>
<keyword evidence="6" id="KW-0808">Transferase</keyword>
<dbReference type="PANTHER" id="PTHR17490:SF16">
    <property type="entry name" value="THREONYLCARBAMOYL-AMP SYNTHASE"/>
    <property type="match status" value="1"/>
</dbReference>
<evidence type="ECO:0000256" key="3">
    <source>
        <dbReference type="ARBA" id="ARBA00012584"/>
    </source>
</evidence>
<dbReference type="AlphaFoldDB" id="A0A8H6R754"/>
<name>A0A8H6R754_9PEZI</name>
<dbReference type="Pfam" id="PF03481">
    <property type="entry name" value="Sua5_C"/>
    <property type="match status" value="1"/>
</dbReference>
<keyword evidence="10" id="KW-0067">ATP-binding</keyword>
<evidence type="ECO:0000313" key="15">
    <source>
        <dbReference type="EMBL" id="KAF7185778.1"/>
    </source>
</evidence>
<dbReference type="SUPFAM" id="SSF55821">
    <property type="entry name" value="YrdC/RibB"/>
    <property type="match status" value="1"/>
</dbReference>
<reference evidence="15" key="1">
    <citation type="submission" date="2020-04" db="EMBL/GenBank/DDBJ databases">
        <title>Draft genome resource of the tomato pathogen Pseudocercospora fuligena.</title>
        <authorList>
            <person name="Zaccaron A."/>
        </authorList>
    </citation>
    <scope>NUCLEOTIDE SEQUENCE</scope>
    <source>
        <strain evidence="15">PF001</strain>
    </source>
</reference>
<dbReference type="GO" id="GO:0000049">
    <property type="term" value="F:tRNA binding"/>
    <property type="evidence" value="ECO:0007669"/>
    <property type="project" value="TreeGrafter"/>
</dbReference>
<dbReference type="GO" id="GO:0061710">
    <property type="term" value="F:L-threonylcarbamoyladenylate synthase"/>
    <property type="evidence" value="ECO:0007669"/>
    <property type="project" value="UniProtKB-EC"/>
</dbReference>
<keyword evidence="7" id="KW-0819">tRNA processing</keyword>
<sequence length="450" mass="48471">METRILPVDVTKIGSVTAKLTGGDVLDGLQFDFDSHSQDAQYLKAAAEKLRTSDIPVAFPTETVYGLGADATRSAAVKGIYKAKQRPSDNPLIVHFSSLSQLRSLLQGKSSSHTNGTHQNGHLEDPIPAIYRPLIERFWPGPMTIILPNPERSPLAPEVTAGLQTFGARIPRHVLASALISIAGVPVAAPSANASTKPSPTAAEHVAHDLNGRIETIIDGGPCDVGVESTVVDGLSDPPLVLRPGGLSLEQIRTCPGWENTEIGYKNVSEKGSQPRAPGMKYRHYSPKATVILFEEGRTPPTLVDLQRYAGAEARLGIIRTRTWNMNHGDIEKILTLLPYDADSQPSTDKAHTDAAGFAGMLQSLKASNWAKKEYRKHEIASKGALLSIVEVKLGPDTADIARGIFSALRDLDRQNVDAIFVEGIDDSEGDTAAAIMNRLRKAAEIHVNE</sequence>
<dbReference type="Proteomes" id="UP000660729">
    <property type="component" value="Unassembled WGS sequence"/>
</dbReference>
<dbReference type="GO" id="GO:0003725">
    <property type="term" value="F:double-stranded RNA binding"/>
    <property type="evidence" value="ECO:0007669"/>
    <property type="project" value="InterPro"/>
</dbReference>
<proteinExistence type="inferred from homology"/>
<keyword evidence="8" id="KW-0548">Nucleotidyltransferase</keyword>
<dbReference type="OrthoDB" id="412787at2759"/>
<dbReference type="InterPro" id="IPR038385">
    <property type="entry name" value="Sua5/YwlC_C"/>
</dbReference>
<evidence type="ECO:0000256" key="9">
    <source>
        <dbReference type="ARBA" id="ARBA00022741"/>
    </source>
</evidence>
<evidence type="ECO:0000259" key="14">
    <source>
        <dbReference type="PROSITE" id="PS51163"/>
    </source>
</evidence>
<feature type="domain" description="YrdC-like" evidence="14">
    <location>
        <begin position="40"/>
        <end position="247"/>
    </location>
</feature>
<evidence type="ECO:0000256" key="2">
    <source>
        <dbReference type="ARBA" id="ARBA00007663"/>
    </source>
</evidence>
<comment type="function">
    <text evidence="13">Required for the formation of a threonylcarbamoyl group on adenosine at position 37 (t(6)A37) in tRNAs that read codons beginning with adenine. Likely catalyzes the conversion of L-threonine, HCO(3)(-)/CO(2) and ATP to give threonylcarbamoyl-AMP (TC-AMP) as the acyladenylate intermediate, with the release of diphosphate. Required for normal translation, by ensuring translation fidelity at the level of codon recognition, appropriate translation initiation selection and maintenance of reading frame. Also involved in telomere replication. Binds to single-stranded telomeric (ssTG) DNA and positively regulates telomere length.</text>
</comment>
<dbReference type="EMBL" id="JABCIY010000309">
    <property type="protein sequence ID" value="KAF7185778.1"/>
    <property type="molecule type" value="Genomic_DNA"/>
</dbReference>
<keyword evidence="5" id="KW-0963">Cytoplasm</keyword>
<dbReference type="Pfam" id="PF01300">
    <property type="entry name" value="Sua5_yciO_yrdC"/>
    <property type="match status" value="1"/>
</dbReference>
<evidence type="ECO:0000256" key="5">
    <source>
        <dbReference type="ARBA" id="ARBA00022490"/>
    </source>
</evidence>
<comment type="subcellular location">
    <subcellularLocation>
        <location evidence="1">Cytoplasm</location>
    </subcellularLocation>
</comment>